<keyword evidence="2" id="KW-1185">Reference proteome</keyword>
<organism evidence="1 2">
    <name type="scientific">Halorientalis pallida</name>
    <dbReference type="NCBI Taxonomy" id="2479928"/>
    <lineage>
        <taxon>Archaea</taxon>
        <taxon>Methanobacteriati</taxon>
        <taxon>Methanobacteriota</taxon>
        <taxon>Stenosarchaea group</taxon>
        <taxon>Halobacteria</taxon>
        <taxon>Halobacteriales</taxon>
        <taxon>Haloarculaceae</taxon>
        <taxon>Halorientalis</taxon>
    </lineage>
</organism>
<dbReference type="AlphaFoldDB" id="A0A498KWQ6"/>
<dbReference type="EMBL" id="RDFA01000007">
    <property type="protein sequence ID" value="RXK47037.1"/>
    <property type="molecule type" value="Genomic_DNA"/>
</dbReference>
<dbReference type="Proteomes" id="UP000289691">
    <property type="component" value="Unassembled WGS sequence"/>
</dbReference>
<name>A0A498KWQ6_9EURY</name>
<sequence length="242" mass="26369">MEAIEFEGQDLVIQLVDGHGISKLNLLDPEGSLYASTSIATGETTVRLQIIEIPSITGRYAHYTPGKHELALISGGSVSDTVTVDLNPDLEITAVQQYRDGEYDDEYGKLEITVRNTGTGPTWVSDIVFEDSPYFAANGELLDRSSIPSYTEPIQVSEFLILPGEYQIYVPTELPLLFSLESDSHCNNTRGRMKIIARSADGHNISAMVQFEASGDLNTGGSNRRYSCIGVDANLLEDDGNG</sequence>
<protein>
    <submittedName>
        <fullName evidence="1">Uncharacterized protein</fullName>
    </submittedName>
</protein>
<evidence type="ECO:0000313" key="1">
    <source>
        <dbReference type="EMBL" id="RXK47037.1"/>
    </source>
</evidence>
<dbReference type="OrthoDB" id="190728at2157"/>
<dbReference type="RefSeq" id="WP_129070370.1">
    <property type="nucleotide sequence ID" value="NZ_RDFA01000007.1"/>
</dbReference>
<proteinExistence type="predicted"/>
<gene>
    <name evidence="1" type="ORF">EAF64_18050</name>
</gene>
<evidence type="ECO:0000313" key="2">
    <source>
        <dbReference type="Proteomes" id="UP000289691"/>
    </source>
</evidence>
<reference evidence="1 2" key="1">
    <citation type="submission" date="2019-01" db="EMBL/GenBank/DDBJ databases">
        <title>Halorientalis sp. F13-25 a new haloarchaeum isolated from hypersaline water.</title>
        <authorList>
            <person name="Ana D.-V."/>
            <person name="Cristina S.-P."/>
            <person name="Antonio V."/>
        </authorList>
    </citation>
    <scope>NUCLEOTIDE SEQUENCE [LARGE SCALE GENOMIC DNA]</scope>
    <source>
        <strain evidence="1 2">F13-25</strain>
    </source>
</reference>
<comment type="caution">
    <text evidence="1">The sequence shown here is derived from an EMBL/GenBank/DDBJ whole genome shotgun (WGS) entry which is preliminary data.</text>
</comment>
<accession>A0A498KWQ6</accession>